<gene>
    <name evidence="1" type="ORF">Pint_30049</name>
</gene>
<dbReference type="EMBL" id="CM047750">
    <property type="protein sequence ID" value="KAJ0007725.1"/>
    <property type="molecule type" value="Genomic_DNA"/>
</dbReference>
<reference evidence="2" key="1">
    <citation type="journal article" date="2023" name="G3 (Bethesda)">
        <title>Genome assembly and association tests identify interacting loci associated with vigor, precocity, and sex in interspecific pistachio rootstocks.</title>
        <authorList>
            <person name="Palmer W."/>
            <person name="Jacygrad E."/>
            <person name="Sagayaradj S."/>
            <person name="Cavanaugh K."/>
            <person name="Han R."/>
            <person name="Bertier L."/>
            <person name="Beede B."/>
            <person name="Kafkas S."/>
            <person name="Golino D."/>
            <person name="Preece J."/>
            <person name="Michelmore R."/>
        </authorList>
    </citation>
    <scope>NUCLEOTIDE SEQUENCE [LARGE SCALE GENOMIC DNA]</scope>
</reference>
<proteinExistence type="predicted"/>
<name>A0ACC0X038_9ROSI</name>
<dbReference type="Proteomes" id="UP001163603">
    <property type="component" value="Chromosome 15"/>
</dbReference>
<organism evidence="1 2">
    <name type="scientific">Pistacia integerrima</name>
    <dbReference type="NCBI Taxonomy" id="434235"/>
    <lineage>
        <taxon>Eukaryota</taxon>
        <taxon>Viridiplantae</taxon>
        <taxon>Streptophyta</taxon>
        <taxon>Embryophyta</taxon>
        <taxon>Tracheophyta</taxon>
        <taxon>Spermatophyta</taxon>
        <taxon>Magnoliopsida</taxon>
        <taxon>eudicotyledons</taxon>
        <taxon>Gunneridae</taxon>
        <taxon>Pentapetalae</taxon>
        <taxon>rosids</taxon>
        <taxon>malvids</taxon>
        <taxon>Sapindales</taxon>
        <taxon>Anacardiaceae</taxon>
        <taxon>Pistacia</taxon>
    </lineage>
</organism>
<keyword evidence="2" id="KW-1185">Reference proteome</keyword>
<sequence>MDLSETTAFWLHIIFRWLLFQALQIHLQVWKKSGRKAASVATLKSEGDFKDVAERVLKDSVNEKPIDPTIVGMQSIFDKVWRCLGEKQVGIIGLHGTGGVVASKDHQVEKIQEEIGEKIGLSSESWKKKSFLYKANDLFKILRKKKFVLLLDDIWERVDLKDMGIPHPDPNNGSKIVFSTRFVEVCGHMEAHKHFRVEFLGNEQAWELFRSKVGEDTLNNHPDILELARIVAKECGGLPLALITIGKAMAFKKTPGEWSYAIQMNMRELELEIKDTTLLVFLLNACLLEEVSGDDDSVKMHDVIRDMALWIASKVEKEKEKVFGPCRCETNKSTKG</sequence>
<evidence type="ECO:0000313" key="2">
    <source>
        <dbReference type="Proteomes" id="UP001163603"/>
    </source>
</evidence>
<evidence type="ECO:0000313" key="1">
    <source>
        <dbReference type="EMBL" id="KAJ0007725.1"/>
    </source>
</evidence>
<comment type="caution">
    <text evidence="1">The sequence shown here is derived from an EMBL/GenBank/DDBJ whole genome shotgun (WGS) entry which is preliminary data.</text>
</comment>
<protein>
    <submittedName>
        <fullName evidence="1">Uncharacterized protein</fullName>
    </submittedName>
</protein>
<accession>A0ACC0X038</accession>